<evidence type="ECO:0000313" key="1">
    <source>
        <dbReference type="EMBL" id="PWY67897.1"/>
    </source>
</evidence>
<reference evidence="1 2" key="1">
    <citation type="submission" date="2016-12" db="EMBL/GenBank/DDBJ databases">
        <title>The genomes of Aspergillus section Nigri reveals drivers in fungal speciation.</title>
        <authorList>
            <consortium name="DOE Joint Genome Institute"/>
            <person name="Vesth T.C."/>
            <person name="Nybo J."/>
            <person name="Theobald S."/>
            <person name="Brandl J."/>
            <person name="Frisvad J.C."/>
            <person name="Nielsen K.F."/>
            <person name="Lyhne E.K."/>
            <person name="Kogle M.E."/>
            <person name="Kuo A."/>
            <person name="Riley R."/>
            <person name="Clum A."/>
            <person name="Nolan M."/>
            <person name="Lipzen A."/>
            <person name="Salamov A."/>
            <person name="Henrissat B."/>
            <person name="Wiebenga A."/>
            <person name="De Vries R.P."/>
            <person name="Grigoriev I.V."/>
            <person name="Mortensen U.H."/>
            <person name="Andersen M.R."/>
            <person name="Baker S.E."/>
        </authorList>
    </citation>
    <scope>NUCLEOTIDE SEQUENCE [LARGE SCALE GENOMIC DNA]</scope>
    <source>
        <strain evidence="1 2">CBS 117.55</strain>
    </source>
</reference>
<dbReference type="RefSeq" id="XP_025395108.1">
    <property type="nucleotide sequence ID" value="XM_025546926.1"/>
</dbReference>
<dbReference type="AlphaFoldDB" id="A0A317V4W2"/>
<dbReference type="GeneID" id="37069163"/>
<name>A0A317V4W2_9EURO</name>
<sequence>MKLLTPLLATAETAHLSVPAGWVSSVQSKDGCSNGLDLCYTLQGYSPEGNNIPDPRPTELAKCDAQYTLCYETCDLYTLVHEDDASHSSASSRSRPDKAVPWIYTGVGTIYAFCLVV</sequence>
<dbReference type="Proteomes" id="UP000247233">
    <property type="component" value="Unassembled WGS sequence"/>
</dbReference>
<keyword evidence="2" id="KW-1185">Reference proteome</keyword>
<accession>A0A317V4W2</accession>
<proteinExistence type="predicted"/>
<evidence type="ECO:0000313" key="2">
    <source>
        <dbReference type="Proteomes" id="UP000247233"/>
    </source>
</evidence>
<gene>
    <name evidence="1" type="ORF">BO70DRAFT_400472</name>
</gene>
<dbReference type="VEuPathDB" id="FungiDB:BO70DRAFT_400472"/>
<comment type="caution">
    <text evidence="1">The sequence shown here is derived from an EMBL/GenBank/DDBJ whole genome shotgun (WGS) entry which is preliminary data.</text>
</comment>
<dbReference type="EMBL" id="MSFL01000039">
    <property type="protein sequence ID" value="PWY67897.1"/>
    <property type="molecule type" value="Genomic_DNA"/>
</dbReference>
<protein>
    <submittedName>
        <fullName evidence="1">Uncharacterized protein</fullName>
    </submittedName>
</protein>
<organism evidence="1 2">
    <name type="scientific">Aspergillus heteromorphus CBS 117.55</name>
    <dbReference type="NCBI Taxonomy" id="1448321"/>
    <lineage>
        <taxon>Eukaryota</taxon>
        <taxon>Fungi</taxon>
        <taxon>Dikarya</taxon>
        <taxon>Ascomycota</taxon>
        <taxon>Pezizomycotina</taxon>
        <taxon>Eurotiomycetes</taxon>
        <taxon>Eurotiomycetidae</taxon>
        <taxon>Eurotiales</taxon>
        <taxon>Aspergillaceae</taxon>
        <taxon>Aspergillus</taxon>
        <taxon>Aspergillus subgen. Circumdati</taxon>
    </lineage>
</organism>